<dbReference type="PANTHER" id="PTHR10357:SF179">
    <property type="entry name" value="NEUTRAL AND BASIC AMINO ACID TRANSPORT PROTEIN RBAT"/>
    <property type="match status" value="1"/>
</dbReference>
<sequence>MDFKPVSAYRAVYQNASAFEIGKAYSQRPVASLLEIAQEPSDLPGITSKLDYIARLGVDAVWICPMYDSPQADMSYGMSKYEDVYPPYDFLQDMETLIHEAHAWGIKAILHLVISHESEKHPWFQESRASKDSSKRDWYIWKSANNWRCKFGGGSVWEWDEQSSEYYLHLFAKEQPDLNGENPITRKAVCASAMVSWLERGVDSFRIDTVNMYSKPPGLPVAPYSYPGAPYQVADMLYCNNPGMHEFLGEMNQILAKYGAITVGKLPSTPDMARMLQYVTAEAKHLDMVFHFDIVNVELNKPLRYDAKPKDWQLPDFKEAIARTQTLIKGTDASSTVFLESHDRARSIGRFADDSPLMARSNPSTRQMVLDFIREHRNGEDMNQALTSLAHFSREHARVPMEAERSGKEVKEPWMNPHPLAGVLAHWRKAVLFRKKYADLLAYGDYQALREEDKETYTFVKKPPSGRSAKAVVALNFTGEEKKWETLTPRSLK</sequence>
<keyword evidence="2" id="KW-0462">Maltose metabolism</keyword>
<evidence type="ECO:0000259" key="3">
    <source>
        <dbReference type="SMART" id="SM00642"/>
    </source>
</evidence>
<dbReference type="PANTHER" id="PTHR10357">
    <property type="entry name" value="ALPHA-AMYLASE FAMILY MEMBER"/>
    <property type="match status" value="1"/>
</dbReference>
<dbReference type="AlphaFoldDB" id="A0A2T4BLX3"/>
<dbReference type="GO" id="GO:0000025">
    <property type="term" value="P:maltose catabolic process"/>
    <property type="evidence" value="ECO:0007669"/>
    <property type="project" value="TreeGrafter"/>
</dbReference>
<dbReference type="SUPFAM" id="SSF51445">
    <property type="entry name" value="(Trans)glycosidases"/>
    <property type="match status" value="1"/>
</dbReference>
<evidence type="ECO:0000313" key="5">
    <source>
        <dbReference type="Proteomes" id="UP000241546"/>
    </source>
</evidence>
<dbReference type="SMART" id="SM00642">
    <property type="entry name" value="Aamy"/>
    <property type="match status" value="1"/>
</dbReference>
<keyword evidence="4" id="KW-0378">Hydrolase</keyword>
<dbReference type="Gene3D" id="3.90.400.10">
    <property type="entry name" value="Oligo-1,6-glucosidase, Domain 2"/>
    <property type="match status" value="1"/>
</dbReference>
<dbReference type="EMBL" id="KZ680207">
    <property type="protein sequence ID" value="PTB70281.1"/>
    <property type="molecule type" value="Genomic_DNA"/>
</dbReference>
<organism evidence="4 5">
    <name type="scientific">Trichoderma citrinoviride</name>
    <dbReference type="NCBI Taxonomy" id="58853"/>
    <lineage>
        <taxon>Eukaryota</taxon>
        <taxon>Fungi</taxon>
        <taxon>Dikarya</taxon>
        <taxon>Ascomycota</taxon>
        <taxon>Pezizomycotina</taxon>
        <taxon>Sordariomycetes</taxon>
        <taxon>Hypocreomycetidae</taxon>
        <taxon>Hypocreales</taxon>
        <taxon>Hypocreaceae</taxon>
        <taxon>Trichoderma</taxon>
    </lineage>
</organism>
<evidence type="ECO:0000313" key="4">
    <source>
        <dbReference type="EMBL" id="PTB70281.1"/>
    </source>
</evidence>
<dbReference type="InterPro" id="IPR017853">
    <property type="entry name" value="GH"/>
</dbReference>
<dbReference type="GeneID" id="36602816"/>
<protein>
    <submittedName>
        <fullName evidence="4">Glycoside hydrolase family 13 protein</fullName>
    </submittedName>
</protein>
<keyword evidence="5" id="KW-1185">Reference proteome</keyword>
<dbReference type="GO" id="GO:0004556">
    <property type="term" value="F:alpha-amylase activity"/>
    <property type="evidence" value="ECO:0007669"/>
    <property type="project" value="TreeGrafter"/>
</dbReference>
<dbReference type="OrthoDB" id="1740265at2759"/>
<dbReference type="Proteomes" id="UP000241546">
    <property type="component" value="Unassembled WGS sequence"/>
</dbReference>
<reference evidence="5" key="1">
    <citation type="submission" date="2016-07" db="EMBL/GenBank/DDBJ databases">
        <title>Multiple horizontal gene transfer events from other fungi enriched the ability of initially mycotrophic Trichoderma (Ascomycota) to feed on dead plant biomass.</title>
        <authorList>
            <consortium name="DOE Joint Genome Institute"/>
            <person name="Atanasova L."/>
            <person name="Chenthamara K."/>
            <person name="Zhang J."/>
            <person name="Grujic M."/>
            <person name="Henrissat B."/>
            <person name="Kuo A."/>
            <person name="Aerts A."/>
            <person name="Salamov A."/>
            <person name="Lipzen A."/>
            <person name="Labutti K."/>
            <person name="Barry K."/>
            <person name="Miao Y."/>
            <person name="Rahimi M.J."/>
            <person name="Shen Q."/>
            <person name="Grigoriev I.V."/>
            <person name="Kubicek C.P."/>
            <person name="Druzhinina I.S."/>
        </authorList>
    </citation>
    <scope>NUCLEOTIDE SEQUENCE [LARGE SCALE GENOMIC DNA]</scope>
    <source>
        <strain evidence="5">TUCIM 6016</strain>
    </source>
</reference>
<feature type="domain" description="Glycosyl hydrolase family 13 catalytic" evidence="3">
    <location>
        <begin position="18"/>
        <end position="398"/>
    </location>
</feature>
<proteinExistence type="inferred from homology"/>
<dbReference type="InterPro" id="IPR045857">
    <property type="entry name" value="O16G_dom_2"/>
</dbReference>
<accession>A0A2T4BLX3</accession>
<dbReference type="GO" id="GO:0033934">
    <property type="term" value="F:glucan 1,4-alpha-maltotriohydrolase activity"/>
    <property type="evidence" value="ECO:0007669"/>
    <property type="project" value="TreeGrafter"/>
</dbReference>
<dbReference type="GO" id="GO:0004575">
    <property type="term" value="F:sucrose alpha-glucosidase activity"/>
    <property type="evidence" value="ECO:0007669"/>
    <property type="project" value="TreeGrafter"/>
</dbReference>
<dbReference type="RefSeq" id="XP_024753601.1">
    <property type="nucleotide sequence ID" value="XM_024894698.1"/>
</dbReference>
<dbReference type="InterPro" id="IPR006047">
    <property type="entry name" value="GH13_cat_dom"/>
</dbReference>
<name>A0A2T4BLX3_9HYPO</name>
<dbReference type="Pfam" id="PF00128">
    <property type="entry name" value="Alpha-amylase"/>
    <property type="match status" value="1"/>
</dbReference>
<evidence type="ECO:0000256" key="2">
    <source>
        <dbReference type="ARBA" id="ARBA00026248"/>
    </source>
</evidence>
<dbReference type="GO" id="GO:0004574">
    <property type="term" value="F:oligo-1,6-glucosidase activity"/>
    <property type="evidence" value="ECO:0007669"/>
    <property type="project" value="TreeGrafter"/>
</dbReference>
<gene>
    <name evidence="4" type="ORF">BBK36DRAFT_1164829</name>
</gene>
<dbReference type="Gene3D" id="3.20.20.80">
    <property type="entry name" value="Glycosidases"/>
    <property type="match status" value="1"/>
</dbReference>
<comment type="similarity">
    <text evidence="1">Belongs to the glycosyl hydrolase 13 family.</text>
</comment>
<evidence type="ECO:0000256" key="1">
    <source>
        <dbReference type="ARBA" id="ARBA00008061"/>
    </source>
</evidence>
<dbReference type="GO" id="GO:0005987">
    <property type="term" value="P:sucrose catabolic process"/>
    <property type="evidence" value="ECO:0007669"/>
    <property type="project" value="TreeGrafter"/>
</dbReference>